<dbReference type="PROSITE" id="PS00894">
    <property type="entry name" value="HTH_DEOR_1"/>
    <property type="match status" value="1"/>
</dbReference>
<sequence length="258" mass="28412">MFSEERKMQIVNLLKEKGNIKVADLAKIYDVSEVTIRKDLQELEEEGLAKRVHGGAVLNSSIKFEPTFSEKSDKYIQEKESIGKASAKLIKDGDIIALDAGTTTLQIAKNITAKNITVVTNSLDIAYELSNKKDIEVIVTGGSLRWETRAFVGPLTDMALKNIRVDKAFIGTNGISLKLGLTTPNITEANTKRTLISISQQVISVCDHSKFNSVCFAKIVDTDEIDIVVTDSGIDESIKKQFEEAGVEFIISELEVNK</sequence>
<dbReference type="Gene3D" id="3.40.50.1360">
    <property type="match status" value="1"/>
</dbReference>
<proteinExistence type="predicted"/>
<gene>
    <name evidence="6" type="ORF">SAMN05443428_10876</name>
</gene>
<dbReference type="InterPro" id="IPR014036">
    <property type="entry name" value="DeoR-like_C"/>
</dbReference>
<dbReference type="InterPro" id="IPR036390">
    <property type="entry name" value="WH_DNA-bd_sf"/>
</dbReference>
<reference evidence="7" key="1">
    <citation type="submission" date="2017-02" db="EMBL/GenBank/DDBJ databases">
        <authorList>
            <person name="Varghese N."/>
            <person name="Submissions S."/>
        </authorList>
    </citation>
    <scope>NUCLEOTIDE SEQUENCE [LARGE SCALE GENOMIC DNA]</scope>
    <source>
        <strain evidence="7">USBA 833</strain>
    </source>
</reference>
<keyword evidence="1" id="KW-0805">Transcription regulation</keyword>
<dbReference type="GO" id="GO:0003677">
    <property type="term" value="F:DNA binding"/>
    <property type="evidence" value="ECO:0007669"/>
    <property type="project" value="UniProtKB-KW"/>
</dbReference>
<evidence type="ECO:0000256" key="3">
    <source>
        <dbReference type="ARBA" id="ARBA00023163"/>
    </source>
</evidence>
<feature type="domain" description="HTH deoR-type" evidence="5">
    <location>
        <begin position="3"/>
        <end position="58"/>
    </location>
</feature>
<dbReference type="Pfam" id="PF00455">
    <property type="entry name" value="DeoRC"/>
    <property type="match status" value="1"/>
</dbReference>
<evidence type="ECO:0000313" key="6">
    <source>
        <dbReference type="EMBL" id="SKA87905.1"/>
    </source>
</evidence>
<dbReference type="AlphaFoldDB" id="A0A1T4XFR4"/>
<evidence type="ECO:0000259" key="5">
    <source>
        <dbReference type="PROSITE" id="PS51000"/>
    </source>
</evidence>
<feature type="domain" description="HTH arsR-type" evidence="4">
    <location>
        <begin position="1"/>
        <end position="82"/>
    </location>
</feature>
<dbReference type="STRING" id="1147123.SAMN05443428_10876"/>
<dbReference type="Gene3D" id="1.10.10.10">
    <property type="entry name" value="Winged helix-like DNA-binding domain superfamily/Winged helix DNA-binding domain"/>
    <property type="match status" value="1"/>
</dbReference>
<dbReference type="InterPro" id="IPR037171">
    <property type="entry name" value="NagB/RpiA_transferase-like"/>
</dbReference>
<dbReference type="Proteomes" id="UP000190105">
    <property type="component" value="Unassembled WGS sequence"/>
</dbReference>
<evidence type="ECO:0000313" key="7">
    <source>
        <dbReference type="Proteomes" id="UP000190105"/>
    </source>
</evidence>
<dbReference type="InterPro" id="IPR036388">
    <property type="entry name" value="WH-like_DNA-bd_sf"/>
</dbReference>
<evidence type="ECO:0000256" key="1">
    <source>
        <dbReference type="ARBA" id="ARBA00023015"/>
    </source>
</evidence>
<dbReference type="GO" id="GO:0003700">
    <property type="term" value="F:DNA-binding transcription factor activity"/>
    <property type="evidence" value="ECO:0007669"/>
    <property type="project" value="InterPro"/>
</dbReference>
<dbReference type="SMART" id="SM01134">
    <property type="entry name" value="DeoRC"/>
    <property type="match status" value="1"/>
</dbReference>
<dbReference type="PRINTS" id="PR00037">
    <property type="entry name" value="HTHLACR"/>
</dbReference>
<dbReference type="PROSITE" id="PS50987">
    <property type="entry name" value="HTH_ARSR_2"/>
    <property type="match status" value="1"/>
</dbReference>
<dbReference type="SUPFAM" id="SSF46785">
    <property type="entry name" value="Winged helix' DNA-binding domain"/>
    <property type="match status" value="1"/>
</dbReference>
<dbReference type="InterPro" id="IPR050313">
    <property type="entry name" value="Carb_Metab_HTH_regulators"/>
</dbReference>
<dbReference type="Pfam" id="PF08220">
    <property type="entry name" value="HTH_DeoR"/>
    <property type="match status" value="1"/>
</dbReference>
<dbReference type="InterPro" id="IPR001845">
    <property type="entry name" value="HTH_ArsR_DNA-bd_dom"/>
</dbReference>
<keyword evidence="2" id="KW-0238">DNA-binding</keyword>
<keyword evidence="3" id="KW-0804">Transcription</keyword>
<dbReference type="PANTHER" id="PTHR30363:SF44">
    <property type="entry name" value="AGA OPERON TRANSCRIPTIONAL REPRESSOR-RELATED"/>
    <property type="match status" value="1"/>
</dbReference>
<dbReference type="OrthoDB" id="9797223at2"/>
<evidence type="ECO:0000256" key="2">
    <source>
        <dbReference type="ARBA" id="ARBA00023125"/>
    </source>
</evidence>
<dbReference type="InterPro" id="IPR018356">
    <property type="entry name" value="Tscrpt_reg_HTH_DeoR_CS"/>
</dbReference>
<name>A0A1T4XFR4_9CLOT</name>
<accession>A0A1T4XFR4</accession>
<protein>
    <submittedName>
        <fullName evidence="6">Transcriptional regulator, DeoR family</fullName>
    </submittedName>
</protein>
<keyword evidence="7" id="KW-1185">Reference proteome</keyword>
<dbReference type="SUPFAM" id="SSF100950">
    <property type="entry name" value="NagB/RpiA/CoA transferase-like"/>
    <property type="match status" value="1"/>
</dbReference>
<evidence type="ECO:0000259" key="4">
    <source>
        <dbReference type="PROSITE" id="PS50987"/>
    </source>
</evidence>
<dbReference type="RefSeq" id="WP_078696383.1">
    <property type="nucleotide sequence ID" value="NZ_FUYH01000008.1"/>
</dbReference>
<dbReference type="SMART" id="SM00420">
    <property type="entry name" value="HTH_DEOR"/>
    <property type="match status" value="1"/>
</dbReference>
<dbReference type="PROSITE" id="PS51000">
    <property type="entry name" value="HTH_DEOR_2"/>
    <property type="match status" value="1"/>
</dbReference>
<dbReference type="PANTHER" id="PTHR30363">
    <property type="entry name" value="HTH-TYPE TRANSCRIPTIONAL REGULATOR SRLR-RELATED"/>
    <property type="match status" value="1"/>
</dbReference>
<dbReference type="EMBL" id="FUYH01000008">
    <property type="protein sequence ID" value="SKA87905.1"/>
    <property type="molecule type" value="Genomic_DNA"/>
</dbReference>
<dbReference type="InterPro" id="IPR001034">
    <property type="entry name" value="DeoR_HTH"/>
</dbReference>
<organism evidence="6 7">
    <name type="scientific">Caloramator quimbayensis</name>
    <dbReference type="NCBI Taxonomy" id="1147123"/>
    <lineage>
        <taxon>Bacteria</taxon>
        <taxon>Bacillati</taxon>
        <taxon>Bacillota</taxon>
        <taxon>Clostridia</taxon>
        <taxon>Eubacteriales</taxon>
        <taxon>Clostridiaceae</taxon>
        <taxon>Caloramator</taxon>
    </lineage>
</organism>